<organism evidence="1 2">
    <name type="scientific">Clostridium algifaecis</name>
    <dbReference type="NCBI Taxonomy" id="1472040"/>
    <lineage>
        <taxon>Bacteria</taxon>
        <taxon>Bacillati</taxon>
        <taxon>Bacillota</taxon>
        <taxon>Clostridia</taxon>
        <taxon>Eubacteriales</taxon>
        <taxon>Clostridiaceae</taxon>
        <taxon>Clostridium</taxon>
    </lineage>
</organism>
<comment type="caution">
    <text evidence="1">The sequence shown here is derived from an EMBL/GenBank/DDBJ whole genome shotgun (WGS) entry which is preliminary data.</text>
</comment>
<reference evidence="1 2" key="1">
    <citation type="submission" date="2021-03" db="EMBL/GenBank/DDBJ databases">
        <title>Genomic Encyclopedia of Type Strains, Phase IV (KMG-IV): sequencing the most valuable type-strain genomes for metagenomic binning, comparative biology and taxonomic classification.</title>
        <authorList>
            <person name="Goeker M."/>
        </authorList>
    </citation>
    <scope>NUCLEOTIDE SEQUENCE [LARGE SCALE GENOMIC DNA]</scope>
    <source>
        <strain evidence="1 2">DSM 28783</strain>
    </source>
</reference>
<protein>
    <submittedName>
        <fullName evidence="1">HEAT repeat protein</fullName>
    </submittedName>
</protein>
<dbReference type="EMBL" id="JAGGLM010000005">
    <property type="protein sequence ID" value="MBP2032486.1"/>
    <property type="molecule type" value="Genomic_DNA"/>
</dbReference>
<keyword evidence="2" id="KW-1185">Reference proteome</keyword>
<evidence type="ECO:0000313" key="2">
    <source>
        <dbReference type="Proteomes" id="UP001519307"/>
    </source>
</evidence>
<sequence length="222" mass="25515">MLNIDWNNIDIYTDEEITYFLYLEGKNIDAICKIRNLSRDIVENGIINGKIKYGILVKSNNERELFNSISSSGKFDKIDILKNLDNINKHRLVEFINRNYSDMKTKDKENAIWILGELKSKLGFNILIKGTVHNHVNVRRMAVSALGKLGDKSGEVALIRALDDINPQVVMYAIKALAKIKSHRALKKIEYIKDLKCKEYVRKSAEEYINAINNEIKRGNLT</sequence>
<name>A0ABS4KSN7_9CLOT</name>
<proteinExistence type="predicted"/>
<dbReference type="Proteomes" id="UP001519307">
    <property type="component" value="Unassembled WGS sequence"/>
</dbReference>
<dbReference type="InterPro" id="IPR016024">
    <property type="entry name" value="ARM-type_fold"/>
</dbReference>
<accession>A0ABS4KSN7</accession>
<dbReference type="Pfam" id="PF13646">
    <property type="entry name" value="HEAT_2"/>
    <property type="match status" value="1"/>
</dbReference>
<dbReference type="Gene3D" id="1.25.10.10">
    <property type="entry name" value="Leucine-rich Repeat Variant"/>
    <property type="match status" value="1"/>
</dbReference>
<dbReference type="InterPro" id="IPR011989">
    <property type="entry name" value="ARM-like"/>
</dbReference>
<evidence type="ECO:0000313" key="1">
    <source>
        <dbReference type="EMBL" id="MBP2032486.1"/>
    </source>
</evidence>
<gene>
    <name evidence="1" type="ORF">J2Z42_001158</name>
</gene>
<dbReference type="SUPFAM" id="SSF48371">
    <property type="entry name" value="ARM repeat"/>
    <property type="match status" value="1"/>
</dbReference>